<dbReference type="GeneID" id="85496746"/>
<dbReference type="AlphaFoldDB" id="A0AA48L6L0"/>
<dbReference type="Gene3D" id="1.20.1250.20">
    <property type="entry name" value="MFS general substrate transporter like domains"/>
    <property type="match status" value="1"/>
</dbReference>
<gene>
    <name evidence="8" type="ORF">CcaverHIS019_0505040</name>
</gene>
<dbReference type="InterPro" id="IPR011701">
    <property type="entry name" value="MFS"/>
</dbReference>
<dbReference type="EMBL" id="AP028216">
    <property type="protein sequence ID" value="BEI92876.1"/>
    <property type="molecule type" value="Genomic_DNA"/>
</dbReference>
<feature type="transmembrane region" description="Helical" evidence="7">
    <location>
        <begin position="251"/>
        <end position="275"/>
    </location>
</feature>
<feature type="transmembrane region" description="Helical" evidence="7">
    <location>
        <begin position="479"/>
        <end position="499"/>
    </location>
</feature>
<feature type="region of interest" description="Disordered" evidence="6">
    <location>
        <begin position="17"/>
        <end position="48"/>
    </location>
</feature>
<feature type="transmembrane region" description="Helical" evidence="7">
    <location>
        <begin position="412"/>
        <end position="436"/>
    </location>
</feature>
<feature type="transmembrane region" description="Helical" evidence="7">
    <location>
        <begin position="358"/>
        <end position="382"/>
    </location>
</feature>
<keyword evidence="9" id="KW-1185">Reference proteome</keyword>
<dbReference type="PANTHER" id="PTHR43791">
    <property type="entry name" value="PERMEASE-RELATED"/>
    <property type="match status" value="1"/>
</dbReference>
<evidence type="ECO:0000313" key="8">
    <source>
        <dbReference type="EMBL" id="BEI92876.1"/>
    </source>
</evidence>
<evidence type="ECO:0000256" key="7">
    <source>
        <dbReference type="SAM" id="Phobius"/>
    </source>
</evidence>
<dbReference type="InterPro" id="IPR036259">
    <property type="entry name" value="MFS_trans_sf"/>
</dbReference>
<proteinExistence type="predicted"/>
<feature type="compositionally biased region" description="Basic and acidic residues" evidence="6">
    <location>
        <begin position="17"/>
        <end position="32"/>
    </location>
</feature>
<keyword evidence="2" id="KW-0813">Transport</keyword>
<dbReference type="GO" id="GO:0016020">
    <property type="term" value="C:membrane"/>
    <property type="evidence" value="ECO:0007669"/>
    <property type="project" value="UniProtKB-SubCell"/>
</dbReference>
<feature type="transmembrane region" description="Helical" evidence="7">
    <location>
        <begin position="158"/>
        <end position="176"/>
    </location>
</feature>
<keyword evidence="3 7" id="KW-0812">Transmembrane</keyword>
<evidence type="ECO:0000256" key="6">
    <source>
        <dbReference type="SAM" id="MobiDB-lite"/>
    </source>
</evidence>
<evidence type="ECO:0000256" key="4">
    <source>
        <dbReference type="ARBA" id="ARBA00022989"/>
    </source>
</evidence>
<evidence type="ECO:0000313" key="9">
    <source>
        <dbReference type="Proteomes" id="UP001233271"/>
    </source>
</evidence>
<accession>A0AA48L6L0</accession>
<dbReference type="SUPFAM" id="SSF103473">
    <property type="entry name" value="MFS general substrate transporter"/>
    <property type="match status" value="1"/>
</dbReference>
<evidence type="ECO:0000256" key="3">
    <source>
        <dbReference type="ARBA" id="ARBA00022692"/>
    </source>
</evidence>
<reference evidence="8" key="1">
    <citation type="journal article" date="2023" name="BMC Genomics">
        <title>Chromosome-level genome assemblies of Cutaneotrichosporon spp. (Trichosporonales, Basidiomycota) reveal imbalanced evolution between nucleotide sequences and chromosome synteny.</title>
        <authorList>
            <person name="Kobayashi Y."/>
            <person name="Kayamori A."/>
            <person name="Aoki K."/>
            <person name="Shiwa Y."/>
            <person name="Matsutani M."/>
            <person name="Fujita N."/>
            <person name="Sugita T."/>
            <person name="Iwasaki W."/>
            <person name="Tanaka N."/>
            <person name="Takashima M."/>
        </authorList>
    </citation>
    <scope>NUCLEOTIDE SEQUENCE</scope>
    <source>
        <strain evidence="8">HIS019</strain>
    </source>
</reference>
<dbReference type="Pfam" id="PF07690">
    <property type="entry name" value="MFS_1"/>
    <property type="match status" value="1"/>
</dbReference>
<keyword evidence="5 7" id="KW-0472">Membrane</keyword>
<evidence type="ECO:0000256" key="1">
    <source>
        <dbReference type="ARBA" id="ARBA00004141"/>
    </source>
</evidence>
<protein>
    <recommendedName>
        <fullName evidence="10">MFS general substrate transporter</fullName>
    </recommendedName>
</protein>
<feature type="transmembrane region" description="Helical" evidence="7">
    <location>
        <begin position="188"/>
        <end position="209"/>
    </location>
</feature>
<dbReference type="Proteomes" id="UP001233271">
    <property type="component" value="Chromosome 5"/>
</dbReference>
<feature type="transmembrane region" description="Helical" evidence="7">
    <location>
        <begin position="221"/>
        <end position="239"/>
    </location>
</feature>
<feature type="transmembrane region" description="Helical" evidence="7">
    <location>
        <begin position="389"/>
        <end position="406"/>
    </location>
</feature>
<feature type="transmembrane region" description="Helical" evidence="7">
    <location>
        <begin position="448"/>
        <end position="467"/>
    </location>
</feature>
<keyword evidence="4 7" id="KW-1133">Transmembrane helix</keyword>
<dbReference type="RefSeq" id="XP_060458141.1">
    <property type="nucleotide sequence ID" value="XM_060601670.1"/>
</dbReference>
<comment type="subcellular location">
    <subcellularLocation>
        <location evidence="1">Membrane</location>
        <topology evidence="1">Multi-pass membrane protein</topology>
    </subcellularLocation>
</comment>
<dbReference type="GO" id="GO:0022857">
    <property type="term" value="F:transmembrane transporter activity"/>
    <property type="evidence" value="ECO:0007669"/>
    <property type="project" value="InterPro"/>
</dbReference>
<sequence>MSDKDFNEKVHVVHYETAHNSHDADHAPDIRRVTSHGSRGRRPSHDKLPFTVSENEVTDQDIVEGEDLIRAHDEFTEKEYSRVIRKVDFIMMPMLMLLYGLQYSDKTSLSSGAVFGLLQDTNLSKAEFANLSTIFYVAYAVAQYPMMFMLQRFPLGRALAVCVIIWGSMVLCLAACNNYSQLLAVRFFLGWFEAVVTPGFAIFSAAWYLRKEQSLRQGLYYSMNSFFAVIFGVGIYYLADNAQRKGGIAAWRVINLFLGGLTVGMGFVFLAFGGTPDEVWWLSKREKRMAKARIVSNATGGGERQPWKWKQVRECLRDPQWYCALLFNLLPSIPNGAISTFMNLIFTGLGFTPLESVLFSLPMYGLCFVGMIISSIIVRYYVWMRFPIGIFWQCTVIVVLFFLGFAEDADKWTKYGVMVMGVCFSIGTFILAWPTISVNVAGRTKKSFFGGSSLIAYCIGNIIGSQVMRPDDAPLYRRGMTICGTVMIVNIVNTLVWWWHYKRENKKRNAEFLASGLTEEERDHQNFLAGELDLTDMENRHFRYLA</sequence>
<name>A0AA48L6L0_9TREE</name>
<evidence type="ECO:0000256" key="2">
    <source>
        <dbReference type="ARBA" id="ARBA00022448"/>
    </source>
</evidence>
<evidence type="ECO:0000256" key="5">
    <source>
        <dbReference type="ARBA" id="ARBA00023136"/>
    </source>
</evidence>
<dbReference type="PANTHER" id="PTHR43791:SF7">
    <property type="entry name" value="MAJOR FACILITATOR SUPERFAMILY (MFS) PROFILE DOMAIN-CONTAINING PROTEIN"/>
    <property type="match status" value="1"/>
</dbReference>
<feature type="transmembrane region" description="Helical" evidence="7">
    <location>
        <begin position="128"/>
        <end position="146"/>
    </location>
</feature>
<organism evidence="8 9">
    <name type="scientific">Cutaneotrichosporon cavernicola</name>
    <dbReference type="NCBI Taxonomy" id="279322"/>
    <lineage>
        <taxon>Eukaryota</taxon>
        <taxon>Fungi</taxon>
        <taxon>Dikarya</taxon>
        <taxon>Basidiomycota</taxon>
        <taxon>Agaricomycotina</taxon>
        <taxon>Tremellomycetes</taxon>
        <taxon>Trichosporonales</taxon>
        <taxon>Trichosporonaceae</taxon>
        <taxon>Cutaneotrichosporon</taxon>
    </lineage>
</organism>
<dbReference type="KEGG" id="ccac:CcaHIS019_0505040"/>
<evidence type="ECO:0008006" key="10">
    <source>
        <dbReference type="Google" id="ProtNLM"/>
    </source>
</evidence>